<protein>
    <submittedName>
        <fullName evidence="2">Uncharacterized protein</fullName>
    </submittedName>
</protein>
<dbReference type="Proteomes" id="UP001278766">
    <property type="component" value="Unassembled WGS sequence"/>
</dbReference>
<dbReference type="GeneID" id="87843908"/>
<keyword evidence="3" id="KW-1185">Reference proteome</keyword>
<sequence length="209" mass="22559">MAPVYTTLLQPLPGERSHSPPSGPIAFHNMLDFCLRTHYVVARPRSFGNHTSSKIYIFSLRWQPTQNSMLAKSTDNPSYLSANNMNAQTESQADGSEPSTPTDIPLVELRVSPAPPSYGAIAITNTEIANDAPDTNDLAATSDRGNAGGPLPGLLDILLLENCGCNIERDGRNYHSRGCELRLGLICLALYVATTATLVVMVWAMGNKT</sequence>
<dbReference type="AlphaFoldDB" id="A0AAE0LNB7"/>
<keyword evidence="1" id="KW-1133">Transmembrane helix</keyword>
<evidence type="ECO:0000313" key="3">
    <source>
        <dbReference type="Proteomes" id="UP001278766"/>
    </source>
</evidence>
<reference evidence="2" key="2">
    <citation type="submission" date="2023-06" db="EMBL/GenBank/DDBJ databases">
        <authorList>
            <consortium name="Lawrence Berkeley National Laboratory"/>
            <person name="Haridas S."/>
            <person name="Hensen N."/>
            <person name="Bonometti L."/>
            <person name="Westerberg I."/>
            <person name="Brannstrom I.O."/>
            <person name="Guillou S."/>
            <person name="Cros-Aarteil S."/>
            <person name="Calhoun S."/>
            <person name="Kuo A."/>
            <person name="Mondo S."/>
            <person name="Pangilinan J."/>
            <person name="Riley R."/>
            <person name="Labutti K."/>
            <person name="Andreopoulos B."/>
            <person name="Lipzen A."/>
            <person name="Chen C."/>
            <person name="Yanf M."/>
            <person name="Daum C."/>
            <person name="Ng V."/>
            <person name="Clum A."/>
            <person name="Steindorff A."/>
            <person name="Ohm R."/>
            <person name="Martin F."/>
            <person name="Silar P."/>
            <person name="Natvig D."/>
            <person name="Lalanne C."/>
            <person name="Gautier V."/>
            <person name="Ament-Velasquez S.L."/>
            <person name="Kruys A."/>
            <person name="Hutchinson M.I."/>
            <person name="Powell A.J."/>
            <person name="Barry K."/>
            <person name="Miller A.N."/>
            <person name="Grigoriev I.V."/>
            <person name="Debuchy R."/>
            <person name="Gladieux P."/>
            <person name="Thoren M.H."/>
            <person name="Johannesson H."/>
        </authorList>
    </citation>
    <scope>NUCLEOTIDE SEQUENCE</scope>
    <source>
        <strain evidence="2">CBS 168.71</strain>
    </source>
</reference>
<dbReference type="RefSeq" id="XP_062654729.1">
    <property type="nucleotide sequence ID" value="XM_062806960.1"/>
</dbReference>
<keyword evidence="1" id="KW-0472">Membrane</keyword>
<proteinExistence type="predicted"/>
<feature type="transmembrane region" description="Helical" evidence="1">
    <location>
        <begin position="183"/>
        <end position="206"/>
    </location>
</feature>
<organism evidence="2 3">
    <name type="scientific">Chaetomium fimeti</name>
    <dbReference type="NCBI Taxonomy" id="1854472"/>
    <lineage>
        <taxon>Eukaryota</taxon>
        <taxon>Fungi</taxon>
        <taxon>Dikarya</taxon>
        <taxon>Ascomycota</taxon>
        <taxon>Pezizomycotina</taxon>
        <taxon>Sordariomycetes</taxon>
        <taxon>Sordariomycetidae</taxon>
        <taxon>Sordariales</taxon>
        <taxon>Chaetomiaceae</taxon>
        <taxon>Chaetomium</taxon>
    </lineage>
</organism>
<dbReference type="EMBL" id="JAUEPN010000010">
    <property type="protein sequence ID" value="KAK3291215.1"/>
    <property type="molecule type" value="Genomic_DNA"/>
</dbReference>
<evidence type="ECO:0000256" key="1">
    <source>
        <dbReference type="SAM" id="Phobius"/>
    </source>
</evidence>
<accession>A0AAE0LNB7</accession>
<gene>
    <name evidence="2" type="ORF">B0H64DRAFT_44692</name>
</gene>
<name>A0AAE0LNB7_9PEZI</name>
<evidence type="ECO:0000313" key="2">
    <source>
        <dbReference type="EMBL" id="KAK3291215.1"/>
    </source>
</evidence>
<keyword evidence="1" id="KW-0812">Transmembrane</keyword>
<comment type="caution">
    <text evidence="2">The sequence shown here is derived from an EMBL/GenBank/DDBJ whole genome shotgun (WGS) entry which is preliminary data.</text>
</comment>
<reference evidence="2" key="1">
    <citation type="journal article" date="2023" name="Mol. Phylogenet. Evol.">
        <title>Genome-scale phylogeny and comparative genomics of the fungal order Sordariales.</title>
        <authorList>
            <person name="Hensen N."/>
            <person name="Bonometti L."/>
            <person name="Westerberg I."/>
            <person name="Brannstrom I.O."/>
            <person name="Guillou S."/>
            <person name="Cros-Aarteil S."/>
            <person name="Calhoun S."/>
            <person name="Haridas S."/>
            <person name="Kuo A."/>
            <person name="Mondo S."/>
            <person name="Pangilinan J."/>
            <person name="Riley R."/>
            <person name="LaButti K."/>
            <person name="Andreopoulos B."/>
            <person name="Lipzen A."/>
            <person name="Chen C."/>
            <person name="Yan M."/>
            <person name="Daum C."/>
            <person name="Ng V."/>
            <person name="Clum A."/>
            <person name="Steindorff A."/>
            <person name="Ohm R.A."/>
            <person name="Martin F."/>
            <person name="Silar P."/>
            <person name="Natvig D.O."/>
            <person name="Lalanne C."/>
            <person name="Gautier V."/>
            <person name="Ament-Velasquez S.L."/>
            <person name="Kruys A."/>
            <person name="Hutchinson M.I."/>
            <person name="Powell A.J."/>
            <person name="Barry K."/>
            <person name="Miller A.N."/>
            <person name="Grigoriev I.V."/>
            <person name="Debuchy R."/>
            <person name="Gladieux P."/>
            <person name="Hiltunen Thoren M."/>
            <person name="Johannesson H."/>
        </authorList>
    </citation>
    <scope>NUCLEOTIDE SEQUENCE</scope>
    <source>
        <strain evidence="2">CBS 168.71</strain>
    </source>
</reference>